<protein>
    <submittedName>
        <fullName evidence="1">Cytoplasmic protein</fullName>
    </submittedName>
</protein>
<proteinExistence type="predicted"/>
<sequence>MVTDEDVLSFFKEEISTLATLTFKTIPLELDTVLQEYAEGDELYYAIDKYGETFGVDMSRFNWDNYYPWRDTPFWHTWFSKKPVENDKTPLTIRMFSESAKSGRWLYD</sequence>
<dbReference type="AlphaFoldDB" id="A0A2U1TME6"/>
<reference evidence="1 2" key="1">
    <citation type="submission" date="2018-04" db="EMBL/GenBank/DDBJ databases">
        <title>Brenneria corticis sp.nov.</title>
        <authorList>
            <person name="Li Y."/>
        </authorList>
    </citation>
    <scope>NUCLEOTIDE SEQUENCE [LARGE SCALE GENOMIC DNA]</scope>
    <source>
        <strain evidence="1 2">CFCC 11842</strain>
    </source>
</reference>
<accession>A0A2U1TME6</accession>
<dbReference type="RefSeq" id="WP_136168420.1">
    <property type="nucleotide sequence ID" value="NZ_KZ819098.1"/>
</dbReference>
<gene>
    <name evidence="1" type="ORF">DDT56_21545</name>
</gene>
<dbReference type="EMBL" id="QDKH01000036">
    <property type="protein sequence ID" value="PWC10502.1"/>
    <property type="molecule type" value="Genomic_DNA"/>
</dbReference>
<comment type="caution">
    <text evidence="1">The sequence shown here is derived from an EMBL/GenBank/DDBJ whole genome shotgun (WGS) entry which is preliminary data.</text>
</comment>
<evidence type="ECO:0000313" key="2">
    <source>
        <dbReference type="Proteomes" id="UP000296159"/>
    </source>
</evidence>
<name>A0A2U1TME6_9GAMM</name>
<organism evidence="1 2">
    <name type="scientific">Brenneria corticis</name>
    <dbReference type="NCBI Taxonomy" id="2173106"/>
    <lineage>
        <taxon>Bacteria</taxon>
        <taxon>Pseudomonadati</taxon>
        <taxon>Pseudomonadota</taxon>
        <taxon>Gammaproteobacteria</taxon>
        <taxon>Enterobacterales</taxon>
        <taxon>Pectobacteriaceae</taxon>
        <taxon>Brenneria</taxon>
    </lineage>
</organism>
<dbReference type="Pfam" id="PF07377">
    <property type="entry name" value="DUF1493"/>
    <property type="match status" value="1"/>
</dbReference>
<dbReference type="Proteomes" id="UP000296159">
    <property type="component" value="Unassembled WGS sequence"/>
</dbReference>
<evidence type="ECO:0000313" key="1">
    <source>
        <dbReference type="EMBL" id="PWC10502.1"/>
    </source>
</evidence>
<keyword evidence="2" id="KW-1185">Reference proteome</keyword>
<dbReference type="InterPro" id="IPR010862">
    <property type="entry name" value="DUF1493"/>
</dbReference>